<reference evidence="2 3" key="1">
    <citation type="journal article" date="2022" name="BMC Genomics">
        <title>Comparative genome analysis of mycobacteria focusing on tRNA and non-coding RNA.</title>
        <authorList>
            <person name="Behra P.R.K."/>
            <person name="Pettersson B.M.F."/>
            <person name="Ramesh M."/>
            <person name="Das S."/>
            <person name="Dasgupta S."/>
            <person name="Kirsebom L.A."/>
        </authorList>
    </citation>
    <scope>NUCLEOTIDE SEQUENCE [LARGE SCALE GENOMIC DNA]</scope>
    <source>
        <strain evidence="2 3">DSM 44078</strain>
    </source>
</reference>
<proteinExistence type="predicted"/>
<accession>A0ABT3CFE4</accession>
<organism evidence="2 3">
    <name type="scientific">Mycolicibacterium komossense</name>
    <dbReference type="NCBI Taxonomy" id="1779"/>
    <lineage>
        <taxon>Bacteria</taxon>
        <taxon>Bacillati</taxon>
        <taxon>Actinomycetota</taxon>
        <taxon>Actinomycetes</taxon>
        <taxon>Mycobacteriales</taxon>
        <taxon>Mycobacteriaceae</taxon>
        <taxon>Mycolicibacterium</taxon>
    </lineage>
</organism>
<feature type="non-terminal residue" evidence="2">
    <location>
        <position position="159"/>
    </location>
</feature>
<dbReference type="RefSeq" id="WP_264069310.1">
    <property type="nucleotide sequence ID" value="NZ_JACKTY010000032.1"/>
</dbReference>
<comment type="caution">
    <text evidence="2">The sequence shown here is derived from an EMBL/GenBank/DDBJ whole genome shotgun (WGS) entry which is preliminary data.</text>
</comment>
<dbReference type="InterPro" id="IPR003870">
    <property type="entry name" value="DUF222"/>
</dbReference>
<evidence type="ECO:0000313" key="2">
    <source>
        <dbReference type="EMBL" id="MCV7228203.1"/>
    </source>
</evidence>
<name>A0ABT3CFE4_9MYCO</name>
<evidence type="ECO:0000313" key="3">
    <source>
        <dbReference type="Proteomes" id="UP001526201"/>
    </source>
</evidence>
<feature type="domain" description="DUF222" evidence="1">
    <location>
        <begin position="38"/>
        <end position="158"/>
    </location>
</feature>
<protein>
    <submittedName>
        <fullName evidence="2">DUF222 domain-containing protein</fullName>
    </submittedName>
</protein>
<keyword evidence="3" id="KW-1185">Reference proteome</keyword>
<dbReference type="Pfam" id="PF02720">
    <property type="entry name" value="DUF222"/>
    <property type="match status" value="1"/>
</dbReference>
<evidence type="ECO:0000259" key="1">
    <source>
        <dbReference type="Pfam" id="PF02720"/>
    </source>
</evidence>
<sequence>MSSGREAVLEALAGLEGAVEALAGVSWDGLAGPDVVQVLARLETLTRRQAVIEHRLIGTLIRDGSAKELGAKNFSDVLTTALRISPKDAKRRLRDAEELGERRSLTGELLAPRMPHVAAGQAAGVIGGEHSAIIRGFFTDLPVWVDAPIREKAEAELAG</sequence>
<gene>
    <name evidence="2" type="ORF">H7J73_19515</name>
</gene>
<dbReference type="Proteomes" id="UP001526201">
    <property type="component" value="Unassembled WGS sequence"/>
</dbReference>
<dbReference type="EMBL" id="JACKTY010000032">
    <property type="protein sequence ID" value="MCV7228203.1"/>
    <property type="molecule type" value="Genomic_DNA"/>
</dbReference>